<evidence type="ECO:0000313" key="3">
    <source>
        <dbReference type="EMBL" id="GGM57593.1"/>
    </source>
</evidence>
<accession>A0A8J3CDC3</accession>
<feature type="signal peptide" evidence="2">
    <location>
        <begin position="1"/>
        <end position="29"/>
    </location>
</feature>
<keyword evidence="4" id="KW-1185">Reference proteome</keyword>
<evidence type="ECO:0000256" key="2">
    <source>
        <dbReference type="SAM" id="SignalP"/>
    </source>
</evidence>
<reference evidence="3" key="1">
    <citation type="journal article" date="2014" name="Int. J. Syst. Evol. Microbiol.">
        <title>Complete genome sequence of Corynebacterium casei LMG S-19264T (=DSM 44701T), isolated from a smear-ripened cheese.</title>
        <authorList>
            <consortium name="US DOE Joint Genome Institute (JGI-PGF)"/>
            <person name="Walter F."/>
            <person name="Albersmeier A."/>
            <person name="Kalinowski J."/>
            <person name="Ruckert C."/>
        </authorList>
    </citation>
    <scope>NUCLEOTIDE SEQUENCE</scope>
    <source>
        <strain evidence="3">CGMCC 4.5737</strain>
    </source>
</reference>
<evidence type="ECO:0000313" key="4">
    <source>
        <dbReference type="Proteomes" id="UP000637578"/>
    </source>
</evidence>
<dbReference type="EMBL" id="BMMK01000013">
    <property type="protein sequence ID" value="GGM57593.1"/>
    <property type="molecule type" value="Genomic_DNA"/>
</dbReference>
<keyword evidence="2" id="KW-0732">Signal</keyword>
<feature type="compositionally biased region" description="Pro residues" evidence="1">
    <location>
        <begin position="53"/>
        <end position="69"/>
    </location>
</feature>
<proteinExistence type="predicted"/>
<feature type="chain" id="PRO_5035159244" evidence="2">
    <location>
        <begin position="30"/>
        <end position="78"/>
    </location>
</feature>
<gene>
    <name evidence="3" type="ORF">GCM10012275_30910</name>
</gene>
<organism evidence="3 4">
    <name type="scientific">Longimycelium tulufanense</name>
    <dbReference type="NCBI Taxonomy" id="907463"/>
    <lineage>
        <taxon>Bacteria</taxon>
        <taxon>Bacillati</taxon>
        <taxon>Actinomycetota</taxon>
        <taxon>Actinomycetes</taxon>
        <taxon>Pseudonocardiales</taxon>
        <taxon>Pseudonocardiaceae</taxon>
        <taxon>Longimycelium</taxon>
    </lineage>
</organism>
<dbReference type="Proteomes" id="UP000637578">
    <property type="component" value="Unassembled WGS sequence"/>
</dbReference>
<name>A0A8J3CDC3_9PSEU</name>
<comment type="caution">
    <text evidence="3">The sequence shown here is derived from an EMBL/GenBank/DDBJ whole genome shotgun (WGS) entry which is preliminary data.</text>
</comment>
<feature type="region of interest" description="Disordered" evidence="1">
    <location>
        <begin position="45"/>
        <end position="78"/>
    </location>
</feature>
<protein>
    <submittedName>
        <fullName evidence="3">Uncharacterized protein</fullName>
    </submittedName>
</protein>
<dbReference type="AlphaFoldDB" id="A0A8J3CDC3"/>
<reference evidence="3" key="2">
    <citation type="submission" date="2020-09" db="EMBL/GenBank/DDBJ databases">
        <authorList>
            <person name="Sun Q."/>
            <person name="Zhou Y."/>
        </authorList>
    </citation>
    <scope>NUCLEOTIDE SEQUENCE</scope>
    <source>
        <strain evidence="3">CGMCC 4.5737</strain>
    </source>
</reference>
<sequence>MFGMSSRRRAAVVLAALVLPLAVALVSQAVVERVDPPRVPQEVRVGVSYTPVSPTPTTPTVNLPPPPPVGDDDDDDDD</sequence>
<evidence type="ECO:0000256" key="1">
    <source>
        <dbReference type="SAM" id="MobiDB-lite"/>
    </source>
</evidence>